<accession>A0ABY4KZY4</accession>
<name>A0ABY4KZY4_THEAE</name>
<evidence type="ECO:0000313" key="1">
    <source>
        <dbReference type="EMBL" id="UPT20649.1"/>
    </source>
</evidence>
<reference evidence="1 2" key="1">
    <citation type="submission" date="2020-04" db="EMBL/GenBank/DDBJ databases">
        <title>Thermobifida alba genome sequencing and assembly.</title>
        <authorList>
            <person name="Luzics S."/>
            <person name="Horvath B."/>
            <person name="Nagy I."/>
            <person name="Toth A."/>
            <person name="Nagy I."/>
            <person name="Kukolya J."/>
        </authorList>
    </citation>
    <scope>NUCLEOTIDE SEQUENCE [LARGE SCALE GENOMIC DNA]</scope>
    <source>
        <strain evidence="1 2">DSM 43795</strain>
    </source>
</reference>
<gene>
    <name evidence="1" type="ORF">FOF52_06440</name>
</gene>
<evidence type="ECO:0000313" key="2">
    <source>
        <dbReference type="Proteomes" id="UP000832041"/>
    </source>
</evidence>
<organism evidence="1 2">
    <name type="scientific">Thermobifida alba</name>
    <name type="common">Thermomonospora alba</name>
    <dbReference type="NCBI Taxonomy" id="53522"/>
    <lineage>
        <taxon>Bacteria</taxon>
        <taxon>Bacillati</taxon>
        <taxon>Actinomycetota</taxon>
        <taxon>Actinomycetes</taxon>
        <taxon>Streptosporangiales</taxon>
        <taxon>Nocardiopsidaceae</taxon>
        <taxon>Thermobifida</taxon>
    </lineage>
</organism>
<dbReference type="EMBL" id="CP051627">
    <property type="protein sequence ID" value="UPT20649.1"/>
    <property type="molecule type" value="Genomic_DNA"/>
</dbReference>
<protein>
    <submittedName>
        <fullName evidence="1">Uncharacterized protein</fullName>
    </submittedName>
</protein>
<dbReference type="Proteomes" id="UP000832041">
    <property type="component" value="Chromosome"/>
</dbReference>
<dbReference type="RefSeq" id="WP_248592926.1">
    <property type="nucleotide sequence ID" value="NZ_BAABEB010000012.1"/>
</dbReference>
<proteinExistence type="predicted"/>
<sequence>MPSLSTAATVHDRLLTALAHVVPPSHGLQDAVRSLPLTDPNRMRELLTRLLTGTAEQVVVTGTAERRPLALLPADSRTWLLADLSGHPHRDRPWFQLC</sequence>
<keyword evidence="2" id="KW-1185">Reference proteome</keyword>